<dbReference type="SUPFAM" id="SSF141072">
    <property type="entry name" value="CalX-like"/>
    <property type="match status" value="1"/>
</dbReference>
<sequence length="239" mass="25524">MKITKILVLLLLSTFIISCENDELGSPNYVSIENESYVVDLDIGASSSLDVNVYAANIQGSDRTLNVVLDTSNLGADDDALDVPNTVTIPAGSNSAVIPINVNDTGFEISGGSFELSLEEQSSLSTGSSSVIDISISCAERAIINFDFDGYASETTWFITDSEGIVIYQGSDYVDGQESFTREVCLLDGDYKFIVEDSFGDGLSFPNIGSASVTFKGEVLVEAVGDFGELFEGEFSIQN</sequence>
<feature type="chain" id="PRO_5046833030" description="DUF4382 domain-containing protein" evidence="1">
    <location>
        <begin position="21"/>
        <end position="239"/>
    </location>
</feature>
<keyword evidence="3" id="KW-1185">Reference proteome</keyword>
<comment type="caution">
    <text evidence="2">The sequence shown here is derived from an EMBL/GenBank/DDBJ whole genome shotgun (WGS) entry which is preliminary data.</text>
</comment>
<feature type="signal peptide" evidence="1">
    <location>
        <begin position="1"/>
        <end position="20"/>
    </location>
</feature>
<organism evidence="2 3">
    <name type="scientific">Psychroflexus salinarum</name>
    <dbReference type="NCBI Taxonomy" id="546024"/>
    <lineage>
        <taxon>Bacteria</taxon>
        <taxon>Pseudomonadati</taxon>
        <taxon>Bacteroidota</taxon>
        <taxon>Flavobacteriia</taxon>
        <taxon>Flavobacteriales</taxon>
        <taxon>Flavobacteriaceae</taxon>
        <taxon>Psychroflexus</taxon>
    </lineage>
</organism>
<dbReference type="EMBL" id="JBHTIV010000009">
    <property type="protein sequence ID" value="MFD0932724.1"/>
    <property type="molecule type" value="Genomic_DNA"/>
</dbReference>
<proteinExistence type="predicted"/>
<keyword evidence="1" id="KW-0732">Signal</keyword>
<evidence type="ECO:0000256" key="1">
    <source>
        <dbReference type="SAM" id="SignalP"/>
    </source>
</evidence>
<dbReference type="Proteomes" id="UP001597049">
    <property type="component" value="Unassembled WGS sequence"/>
</dbReference>
<evidence type="ECO:0000313" key="3">
    <source>
        <dbReference type="Proteomes" id="UP001597049"/>
    </source>
</evidence>
<evidence type="ECO:0008006" key="4">
    <source>
        <dbReference type="Google" id="ProtNLM"/>
    </source>
</evidence>
<dbReference type="InterPro" id="IPR038081">
    <property type="entry name" value="CalX-like_sf"/>
</dbReference>
<name>A0ABW3GQ11_9FLAO</name>
<protein>
    <recommendedName>
        <fullName evidence="4">DUF4382 domain-containing protein</fullName>
    </recommendedName>
</protein>
<reference evidence="3" key="1">
    <citation type="journal article" date="2019" name="Int. J. Syst. Evol. Microbiol.">
        <title>The Global Catalogue of Microorganisms (GCM) 10K type strain sequencing project: providing services to taxonomists for standard genome sequencing and annotation.</title>
        <authorList>
            <consortium name="The Broad Institute Genomics Platform"/>
            <consortium name="The Broad Institute Genome Sequencing Center for Infectious Disease"/>
            <person name="Wu L."/>
            <person name="Ma J."/>
        </authorList>
    </citation>
    <scope>NUCLEOTIDE SEQUENCE [LARGE SCALE GENOMIC DNA]</scope>
    <source>
        <strain evidence="3">CCUG 56752</strain>
    </source>
</reference>
<dbReference type="RefSeq" id="WP_379658028.1">
    <property type="nucleotide sequence ID" value="NZ_JBHTIV010000009.1"/>
</dbReference>
<accession>A0ABW3GQ11</accession>
<evidence type="ECO:0000313" key="2">
    <source>
        <dbReference type="EMBL" id="MFD0932724.1"/>
    </source>
</evidence>
<gene>
    <name evidence="2" type="ORF">ACFQ0R_08985</name>
</gene>
<dbReference type="PROSITE" id="PS51257">
    <property type="entry name" value="PROKAR_LIPOPROTEIN"/>
    <property type="match status" value="1"/>
</dbReference>